<dbReference type="SUPFAM" id="SSF52980">
    <property type="entry name" value="Restriction endonuclease-like"/>
    <property type="match status" value="1"/>
</dbReference>
<dbReference type="InterPro" id="IPR011335">
    <property type="entry name" value="Restrct_endonuc-II-like"/>
</dbReference>
<dbReference type="AlphaFoldDB" id="A0A193G5U1"/>
<organism evidence="1 2">
    <name type="scientific">Bordetella bronchialis</name>
    <dbReference type="NCBI Taxonomy" id="463025"/>
    <lineage>
        <taxon>Bacteria</taxon>
        <taxon>Pseudomonadati</taxon>
        <taxon>Pseudomonadota</taxon>
        <taxon>Betaproteobacteria</taxon>
        <taxon>Burkholderiales</taxon>
        <taxon>Alcaligenaceae</taxon>
        <taxon>Bordetella</taxon>
    </lineage>
</organism>
<proteinExistence type="predicted"/>
<dbReference type="STRING" id="463025.BAU08_05755"/>
<dbReference type="EMBL" id="CP016171">
    <property type="protein sequence ID" value="ANN74594.1"/>
    <property type="molecule type" value="Genomic_DNA"/>
</dbReference>
<evidence type="ECO:0000313" key="1">
    <source>
        <dbReference type="EMBL" id="ANN74594.1"/>
    </source>
</evidence>
<evidence type="ECO:0000313" key="2">
    <source>
        <dbReference type="Proteomes" id="UP000092213"/>
    </source>
</evidence>
<dbReference type="Gene3D" id="3.40.960.10">
    <property type="entry name" value="VSR Endonuclease"/>
    <property type="match status" value="1"/>
</dbReference>
<protein>
    <recommendedName>
        <fullName evidence="3">DUF559 domain-containing protein</fullName>
    </recommendedName>
</protein>
<gene>
    <name evidence="1" type="ORF">BAU08_05755</name>
</gene>
<dbReference type="Proteomes" id="UP000092213">
    <property type="component" value="Chromosome"/>
</dbReference>
<evidence type="ECO:0008006" key="3">
    <source>
        <dbReference type="Google" id="ProtNLM"/>
    </source>
</evidence>
<name>A0A193G5U1_9BORD</name>
<sequence>MENLFAGQIAYTGLAPVTREYRFAPPRLWRFDFAWPELKLAVEIEGGVWTQGGHTRGAGYVKNLEKYNAAAALGWRLFRFHEGAVRNGQAIRMIEPFARAPVYSLGVI</sequence>
<reference evidence="1 2" key="1">
    <citation type="submission" date="2016-06" db="EMBL/GenBank/DDBJ databases">
        <title>Complete genome sequences of Bordetella bronchialis and Bordetella flabilis.</title>
        <authorList>
            <person name="LiPuma J.J."/>
            <person name="Spilker T."/>
        </authorList>
    </citation>
    <scope>NUCLEOTIDE SEQUENCE [LARGE SCALE GENOMIC DNA]</scope>
    <source>
        <strain evidence="1 2">AU17976</strain>
    </source>
</reference>
<accession>A0A193G5U1</accession>